<reference evidence="9 10" key="1">
    <citation type="journal article" date="2010" name="Nature">
        <title>The Ectocarpus genome and the independent evolution of multicellularity in brown algae.</title>
        <authorList>
            <person name="Cock J.M."/>
            <person name="Sterck L."/>
            <person name="Rouze P."/>
            <person name="Scornet D."/>
            <person name="Allen A.E."/>
            <person name="Amoutzias G."/>
            <person name="Anthouard V."/>
            <person name="Artiguenave F."/>
            <person name="Aury J.M."/>
            <person name="Badger J.H."/>
            <person name="Beszteri B."/>
            <person name="Billiau K."/>
            <person name="Bonnet E."/>
            <person name="Bothwell J.H."/>
            <person name="Bowler C."/>
            <person name="Boyen C."/>
            <person name="Brownlee C."/>
            <person name="Carrano C.J."/>
            <person name="Charrier B."/>
            <person name="Cho G.Y."/>
            <person name="Coelho S.M."/>
            <person name="Collen J."/>
            <person name="Corre E."/>
            <person name="Da Silva C."/>
            <person name="Delage L."/>
            <person name="Delaroque N."/>
            <person name="Dittami S.M."/>
            <person name="Doulbeau S."/>
            <person name="Elias M."/>
            <person name="Farnham G."/>
            <person name="Gachon C.M."/>
            <person name="Gschloessl B."/>
            <person name="Heesch S."/>
            <person name="Jabbari K."/>
            <person name="Jubin C."/>
            <person name="Kawai H."/>
            <person name="Kimura K."/>
            <person name="Kloareg B."/>
            <person name="Kupper F.C."/>
            <person name="Lang D."/>
            <person name="Le Bail A."/>
            <person name="Leblanc C."/>
            <person name="Lerouge P."/>
            <person name="Lohr M."/>
            <person name="Lopez P.J."/>
            <person name="Martens C."/>
            <person name="Maumus F."/>
            <person name="Michel G."/>
            <person name="Miranda-Saavedra D."/>
            <person name="Morales J."/>
            <person name="Moreau H."/>
            <person name="Motomura T."/>
            <person name="Nagasato C."/>
            <person name="Napoli C.A."/>
            <person name="Nelson D.R."/>
            <person name="Nyvall-Collen P."/>
            <person name="Peters A.F."/>
            <person name="Pommier C."/>
            <person name="Potin P."/>
            <person name="Poulain J."/>
            <person name="Quesneville H."/>
            <person name="Read B."/>
            <person name="Rensing S.A."/>
            <person name="Ritter A."/>
            <person name="Rousvoal S."/>
            <person name="Samanta M."/>
            <person name="Samson G."/>
            <person name="Schroeder D.C."/>
            <person name="Segurens B."/>
            <person name="Strittmatter M."/>
            <person name="Tonon T."/>
            <person name="Tregear J.W."/>
            <person name="Valentin K."/>
            <person name="von Dassow P."/>
            <person name="Yamagishi T."/>
            <person name="Van de Peer Y."/>
            <person name="Wincker P."/>
        </authorList>
    </citation>
    <scope>NUCLEOTIDE SEQUENCE [LARGE SCALE GENOMIC DNA]</scope>
    <source>
        <strain evidence="10">Ec32 / CCAP1310/4</strain>
    </source>
</reference>
<dbReference type="InterPro" id="IPR044611">
    <property type="entry name" value="E3A/B/C-like"/>
</dbReference>
<dbReference type="InterPro" id="IPR000408">
    <property type="entry name" value="Reg_chr_condens"/>
</dbReference>
<feature type="active site" description="Glycyl thioester intermediate" evidence="5">
    <location>
        <position position="1177"/>
    </location>
</feature>
<dbReference type="SMART" id="SM00119">
    <property type="entry name" value="HECTc"/>
    <property type="match status" value="1"/>
</dbReference>
<dbReference type="PROSITE" id="PS00626">
    <property type="entry name" value="RCC1_2"/>
    <property type="match status" value="2"/>
</dbReference>
<dbReference type="GO" id="GO:0061630">
    <property type="term" value="F:ubiquitin protein ligase activity"/>
    <property type="evidence" value="ECO:0007669"/>
    <property type="project" value="UniProtKB-EC"/>
</dbReference>
<keyword evidence="3" id="KW-0808">Transferase</keyword>
<dbReference type="Gene3D" id="2.130.10.30">
    <property type="entry name" value="Regulator of chromosome condensation 1/beta-lactamase-inhibitor protein II"/>
    <property type="match status" value="2"/>
</dbReference>
<feature type="region of interest" description="Disordered" evidence="7">
    <location>
        <begin position="150"/>
        <end position="180"/>
    </location>
</feature>
<evidence type="ECO:0000256" key="1">
    <source>
        <dbReference type="ARBA" id="ARBA00000885"/>
    </source>
</evidence>
<feature type="region of interest" description="Disordered" evidence="7">
    <location>
        <begin position="425"/>
        <end position="468"/>
    </location>
</feature>
<feature type="repeat" description="RCC1" evidence="6">
    <location>
        <begin position="305"/>
        <end position="377"/>
    </location>
</feature>
<dbReference type="Gene3D" id="3.30.2410.10">
    <property type="entry name" value="Hect, E3 ligase catalytic domain"/>
    <property type="match status" value="1"/>
</dbReference>
<dbReference type="FunFam" id="3.30.2410.10:FF:000003">
    <property type="entry name" value="probable E3 ubiquitin-protein ligase HERC4 isoform X1"/>
    <property type="match status" value="1"/>
</dbReference>
<evidence type="ECO:0000256" key="7">
    <source>
        <dbReference type="SAM" id="MobiDB-lite"/>
    </source>
</evidence>
<feature type="domain" description="HECT" evidence="8">
    <location>
        <begin position="880"/>
        <end position="1209"/>
    </location>
</feature>
<organism evidence="9 10">
    <name type="scientific">Ectocarpus siliculosus</name>
    <name type="common">Brown alga</name>
    <name type="synonym">Conferva siliculosa</name>
    <dbReference type="NCBI Taxonomy" id="2880"/>
    <lineage>
        <taxon>Eukaryota</taxon>
        <taxon>Sar</taxon>
        <taxon>Stramenopiles</taxon>
        <taxon>Ochrophyta</taxon>
        <taxon>PX clade</taxon>
        <taxon>Phaeophyceae</taxon>
        <taxon>Ectocarpales</taxon>
        <taxon>Ectocarpaceae</taxon>
        <taxon>Ectocarpus</taxon>
    </lineage>
</organism>
<dbReference type="Gene3D" id="3.30.2160.10">
    <property type="entry name" value="Hect, E3 ligase catalytic domain"/>
    <property type="match status" value="1"/>
</dbReference>
<proteinExistence type="predicted"/>
<dbReference type="SUPFAM" id="SSF50985">
    <property type="entry name" value="RCC1/BLIP-II"/>
    <property type="match status" value="1"/>
</dbReference>
<keyword evidence="10" id="KW-1185">Reference proteome</keyword>
<dbReference type="Proteomes" id="UP000002630">
    <property type="component" value="Unassembled WGS sequence"/>
</dbReference>
<evidence type="ECO:0000256" key="2">
    <source>
        <dbReference type="ARBA" id="ARBA00012485"/>
    </source>
</evidence>
<protein>
    <recommendedName>
        <fullName evidence="2">HECT-type E3 ubiquitin transferase</fullName>
        <ecNumber evidence="2">2.3.2.26</ecNumber>
    </recommendedName>
</protein>
<dbReference type="InParanoid" id="D7FWC7"/>
<dbReference type="eggNOG" id="KOG0941">
    <property type="taxonomic scope" value="Eukaryota"/>
</dbReference>
<accession>D7FWC7</accession>
<dbReference type="PROSITE" id="PS50237">
    <property type="entry name" value="HECT"/>
    <property type="match status" value="1"/>
</dbReference>
<evidence type="ECO:0000256" key="6">
    <source>
        <dbReference type="PROSITE-ProRule" id="PRU00235"/>
    </source>
</evidence>
<dbReference type="CDD" id="cd00078">
    <property type="entry name" value="HECTc"/>
    <property type="match status" value="1"/>
</dbReference>
<dbReference type="EMBL" id="FN649760">
    <property type="protein sequence ID" value="CBJ32015.1"/>
    <property type="molecule type" value="Genomic_DNA"/>
</dbReference>
<dbReference type="SUPFAM" id="SSF56204">
    <property type="entry name" value="Hect, E3 ligase catalytic domain"/>
    <property type="match status" value="1"/>
</dbReference>
<feature type="repeat" description="RCC1" evidence="6">
    <location>
        <begin position="243"/>
        <end position="304"/>
    </location>
</feature>
<dbReference type="OrthoDB" id="8068875at2759"/>
<evidence type="ECO:0000256" key="5">
    <source>
        <dbReference type="PROSITE-ProRule" id="PRU00104"/>
    </source>
</evidence>
<keyword evidence="4 5" id="KW-0833">Ubl conjugation pathway</keyword>
<comment type="catalytic activity">
    <reaction evidence="1">
        <text>S-ubiquitinyl-[E2 ubiquitin-conjugating enzyme]-L-cysteine + [acceptor protein]-L-lysine = [E2 ubiquitin-conjugating enzyme]-L-cysteine + N(6)-ubiquitinyl-[acceptor protein]-L-lysine.</text>
        <dbReference type="EC" id="2.3.2.26"/>
    </reaction>
</comment>
<sequence length="1209" mass="127236">MLVTLPRHQPQHYFDVPLRVPKAARTKYFAPDVSSSHHRVSVFPPRLSSRRLAVRLLQVFSCGVGECVGGDGRDRKQAAPVPSLAGFPTVWMACGNSHSVVIGAGGDALGFGLNTHGQLGVGEVEGGERPAVLHPRPIVGTFSKPLTLRPAAAAAPDDAPSPRDSNATGAASATSTRPAPAGAEGAAAAVAAAAAATAAAAASRVGGDGASGGCMKSGATPPAFLAARAACGQSHTVLVSTAGDAWACGRNRSGQLGVDPNIVGETSTPVRVPLEGEGGGGGAVEADAVQAAAGRAHSLVLLSDGRVVGFGSDEFGALGPTEPPAAAAAAVGDSMEVDTATPRSCYHWKPTVIEALSGRWVASVSAGGEQSFVLAVGPAPPPAVGAGAGTAHPAPPLPSFTGDAASVAGAMGWPDDKTTVAAAMSVDSDSAAEQKFTPAPAATESEARREGGGEDAGGGPGSLAGAAGPLVRRGSEALSLRRRFSLPPTLRMWTAGEFLQLIRRAEAAAVAGDSSDVEGEASRGGAEEAAVLEAVRQTFASPSVLSACFNIEAPAEARHGNLGRKQTGEGRGQGTAFPRVDAAGLEAVYAGLAGLGPRVVENTVVVDRGGIHLLAKCGGVSGPGQGHGHGEDLQDGARAQGARPLVAHAQEDYSAELFSSRLVKPMVEHLSIWLKRVGQRRPYYPTAALLLKWLHSINELEGTPKVPYEDFFSDYISNMRADNVVQDLLTWKDQHPSVRIKRFFLCEHPFLMSTDLKKFLLKAEAQVEQDKAAQASGHYVPLVGVVINPYLVLTVNRTHLLQETLAQGTHSTQRTINSATAPAVHFYATLLAYAPSSPSSLYCIFPTLWLGGFALDPKPPPCCAAFPPHVPRPAKVSRLPDADLRKRLKVVFRGEDGVDEGGVTKEFFQLLTVQLFDQSFGMFVPAGEGGRVLWFNKDCVWADEEYGLVGLLVGLAVYSGVILDVPLPLVVFKKVLGEQLSLEDLGDIDPGLLKGFHQLRDYDGGDDEDVFGLDFRVTWDDLGMERSHDLVEGGANIPVTSENKESYVELYAQFLLVGAVSRQMDHFKQGFLRVMSGAASISLFRAEELEVLVTGTSELDFEELAKATEYDGGYDEDHRTILAFWRAVGRMPAEEQRRLLMFVTGSKKAPLGGLGKLTFKIQRAGPDTDHLPTAHTCFNTLVLPEYSGEEKLTRLLKRAIAECEGFGLR</sequence>
<dbReference type="Gene3D" id="3.90.1750.10">
    <property type="entry name" value="Hect, E3 ligase catalytic domains"/>
    <property type="match status" value="1"/>
</dbReference>
<dbReference type="InterPro" id="IPR000569">
    <property type="entry name" value="HECT_dom"/>
</dbReference>
<dbReference type="PANTHER" id="PTHR45700:SF8">
    <property type="entry name" value="HECT-TYPE E3 UBIQUITIN TRANSFERASE"/>
    <property type="match status" value="1"/>
</dbReference>
<evidence type="ECO:0000256" key="3">
    <source>
        <dbReference type="ARBA" id="ARBA00022679"/>
    </source>
</evidence>
<dbReference type="STRING" id="2880.D7FWC7"/>
<gene>
    <name evidence="9" type="ORF">Esi_0302_0017</name>
</gene>
<dbReference type="Pfam" id="PF13540">
    <property type="entry name" value="RCC1_2"/>
    <property type="match status" value="2"/>
</dbReference>
<dbReference type="AlphaFoldDB" id="D7FWC7"/>
<dbReference type="InterPro" id="IPR035983">
    <property type="entry name" value="Hect_E3_ubiquitin_ligase"/>
</dbReference>
<dbReference type="Pfam" id="PF00632">
    <property type="entry name" value="HECT"/>
    <property type="match status" value="1"/>
</dbReference>
<dbReference type="InterPro" id="IPR009091">
    <property type="entry name" value="RCC1/BLIP-II"/>
</dbReference>
<evidence type="ECO:0000313" key="10">
    <source>
        <dbReference type="Proteomes" id="UP000002630"/>
    </source>
</evidence>
<evidence type="ECO:0000313" key="9">
    <source>
        <dbReference type="EMBL" id="CBJ32015.1"/>
    </source>
</evidence>
<name>D7FWC7_ECTSI</name>
<dbReference type="EC" id="2.3.2.26" evidence="2"/>
<dbReference type="GO" id="GO:0000209">
    <property type="term" value="P:protein polyubiquitination"/>
    <property type="evidence" value="ECO:0007669"/>
    <property type="project" value="InterPro"/>
</dbReference>
<dbReference type="PANTHER" id="PTHR45700">
    <property type="entry name" value="UBIQUITIN-PROTEIN LIGASE E3C"/>
    <property type="match status" value="1"/>
</dbReference>
<dbReference type="PROSITE" id="PS50012">
    <property type="entry name" value="RCC1_3"/>
    <property type="match status" value="2"/>
</dbReference>
<evidence type="ECO:0000256" key="4">
    <source>
        <dbReference type="ARBA" id="ARBA00022786"/>
    </source>
</evidence>
<evidence type="ECO:0000259" key="8">
    <source>
        <dbReference type="PROSITE" id="PS50237"/>
    </source>
</evidence>